<dbReference type="EMBL" id="CBLN010003951">
    <property type="protein sequence ID" value="CDI70191.1"/>
    <property type="molecule type" value="Genomic_DNA"/>
</dbReference>
<gene>
    <name evidence="1" type="ORF">EgrG_001160000</name>
</gene>
<organism evidence="1">
    <name type="scientific">Echinococcus granulosus</name>
    <name type="common">Hydatid tapeworm</name>
    <dbReference type="NCBI Taxonomy" id="6210"/>
    <lineage>
        <taxon>Eukaryota</taxon>
        <taxon>Metazoa</taxon>
        <taxon>Spiralia</taxon>
        <taxon>Lophotrochozoa</taxon>
        <taxon>Platyhelminthes</taxon>
        <taxon>Cestoda</taxon>
        <taxon>Eucestoda</taxon>
        <taxon>Cyclophyllidea</taxon>
        <taxon>Taeniidae</taxon>
        <taxon>Echinococcus</taxon>
        <taxon>Echinococcus granulosus group</taxon>
    </lineage>
</organism>
<reference evidence="3" key="2">
    <citation type="submission" date="2020-10" db="UniProtKB">
        <authorList>
            <consortium name="WormBaseParasite"/>
        </authorList>
    </citation>
    <scope>IDENTIFICATION</scope>
</reference>
<dbReference type="WBParaSite" id="EgrG_001160000">
    <property type="protein sequence ID" value="EgrG_001160000"/>
    <property type="gene ID" value="EgrG_001160000"/>
</dbReference>
<sequence length="93" mass="10334">VGKPFDFKPTQFPTSGSDIYVGAQIENLMPQPIIVERLVWEPGPLTKVTDLNSLVDWTSGNSAVTLQVLCTPLPAHFGYLVSFTFSHFICFFI</sequence>
<dbReference type="Proteomes" id="UP000492820">
    <property type="component" value="Unassembled WGS sequence"/>
</dbReference>
<evidence type="ECO:0000313" key="1">
    <source>
        <dbReference type="EMBL" id="CDI70191.1"/>
    </source>
</evidence>
<reference evidence="1 2" key="1">
    <citation type="journal article" date="2013" name="Nature">
        <title>The genomes of four tapeworm species reveal adaptations to parasitism.</title>
        <authorList>
            <person name="Tsai I.J."/>
            <person name="Zarowiecki M."/>
            <person name="Holroyd N."/>
            <person name="Garciarrubio A."/>
            <person name="Sanchez-Flores A."/>
            <person name="Brooks K.L."/>
            <person name="Tracey A."/>
            <person name="Bobes R.J."/>
            <person name="Fragoso G."/>
            <person name="Sciutto E."/>
            <person name="Aslett M."/>
            <person name="Beasley H."/>
            <person name="Bennett H.M."/>
            <person name="Cai J."/>
            <person name="Camicia F."/>
            <person name="Clark R."/>
            <person name="Cucher M."/>
            <person name="De Silva N."/>
            <person name="Day T.A."/>
            <person name="Deplazes P."/>
            <person name="Estrada K."/>
            <person name="Fernandez C."/>
            <person name="Holland P.W."/>
            <person name="Hou J."/>
            <person name="Hu S."/>
            <person name="Huckvale T."/>
            <person name="Hung S.S."/>
            <person name="Kamenetzky L."/>
            <person name="Keane J.A."/>
            <person name="Kiss F."/>
            <person name="Koziol U."/>
            <person name="Lambert O."/>
            <person name="Liu K."/>
            <person name="Luo X."/>
            <person name="Luo Y."/>
            <person name="Macchiaroli N."/>
            <person name="Nichol S."/>
            <person name="Paps J."/>
            <person name="Parkinson J."/>
            <person name="Pouchkina-Stantcheva N."/>
            <person name="Riddiford N."/>
            <person name="Rosenzvit M."/>
            <person name="Salinas G."/>
            <person name="Wasmuth J.D."/>
            <person name="Zamanian M."/>
            <person name="Zheng Y."/>
            <person name="Cai X."/>
            <person name="Soberon X."/>
            <person name="Olson P.D."/>
            <person name="Laclette J.P."/>
            <person name="Brehm K."/>
            <person name="Berriman M."/>
            <person name="Garciarrubio A."/>
            <person name="Bobes R.J."/>
            <person name="Fragoso G."/>
            <person name="Sanchez-Flores A."/>
            <person name="Estrada K."/>
            <person name="Cevallos M.A."/>
            <person name="Morett E."/>
            <person name="Gonzalez V."/>
            <person name="Portillo T."/>
            <person name="Ochoa-Leyva A."/>
            <person name="Jose M.V."/>
            <person name="Sciutto E."/>
            <person name="Landa A."/>
            <person name="Jimenez L."/>
            <person name="Valdes V."/>
            <person name="Carrero J.C."/>
            <person name="Larralde C."/>
            <person name="Morales-Montor J."/>
            <person name="Limon-Lason J."/>
            <person name="Soberon X."/>
            <person name="Laclette J.P."/>
        </authorList>
    </citation>
    <scope>NUCLEOTIDE SEQUENCE [LARGE SCALE GENOMIC DNA]</scope>
</reference>
<proteinExistence type="predicted"/>
<dbReference type="AlphaFoldDB" id="U6FTD7"/>
<protein>
    <submittedName>
        <fullName evidence="3">A2M domain-containing protein</fullName>
    </submittedName>
</protein>
<evidence type="ECO:0000313" key="3">
    <source>
        <dbReference type="WBParaSite" id="EgrG_001160000"/>
    </source>
</evidence>
<feature type="non-terminal residue" evidence="1">
    <location>
        <position position="1"/>
    </location>
</feature>
<name>U6FTD7_ECHGR</name>
<evidence type="ECO:0000313" key="2">
    <source>
        <dbReference type="Proteomes" id="UP000492820"/>
    </source>
</evidence>
<accession>U6FTD7</accession>